<gene>
    <name evidence="2" type="ORF">L21SP5_01534</name>
</gene>
<sequence length="164" mass="18173">MSDRISKITSILSYILFAISIVFGVLYYYTVVTMEPVPESIQIPLEKTKFTMEQMGSSLDNFVLVVYLLIGLATLSTILFSIVNIFKSAKTAKRSLVSLLVLAAVIFVAFLLSSDEIPQFFGAEKFDITPFVSQSVGTGLFSMYLFFALAVLGILYTEIRGAFK</sequence>
<keyword evidence="3" id="KW-1185">Reference proteome</keyword>
<organism evidence="2 3">
    <name type="scientific">Salinivirga cyanobacteriivorans</name>
    <dbReference type="NCBI Taxonomy" id="1307839"/>
    <lineage>
        <taxon>Bacteria</taxon>
        <taxon>Pseudomonadati</taxon>
        <taxon>Bacteroidota</taxon>
        <taxon>Bacteroidia</taxon>
        <taxon>Bacteroidales</taxon>
        <taxon>Salinivirgaceae</taxon>
        <taxon>Salinivirga</taxon>
    </lineage>
</organism>
<evidence type="ECO:0000256" key="1">
    <source>
        <dbReference type="SAM" id="Phobius"/>
    </source>
</evidence>
<keyword evidence="1" id="KW-0812">Transmembrane</keyword>
<evidence type="ECO:0008006" key="4">
    <source>
        <dbReference type="Google" id="ProtNLM"/>
    </source>
</evidence>
<dbReference type="RefSeq" id="WP_057952662.1">
    <property type="nucleotide sequence ID" value="NZ_CP013118.1"/>
</dbReference>
<evidence type="ECO:0000313" key="2">
    <source>
        <dbReference type="EMBL" id="ALO15182.1"/>
    </source>
</evidence>
<dbReference type="STRING" id="1307839.L21SP5_01534"/>
<reference evidence="2 3" key="1">
    <citation type="submission" date="2015-11" db="EMBL/GenBank/DDBJ databases">
        <title>Description and complete genome sequence of a novel strain predominating in hypersaline microbial mats and representing a new family of the Bacteriodetes phylum.</title>
        <authorList>
            <person name="Spring S."/>
            <person name="Bunk B."/>
            <person name="Sproer C."/>
            <person name="Klenk H.-P."/>
        </authorList>
    </citation>
    <scope>NUCLEOTIDE SEQUENCE [LARGE SCALE GENOMIC DNA]</scope>
    <source>
        <strain evidence="2 3">L21-Spi-D4</strain>
    </source>
</reference>
<accession>A0A0S2HYU4</accession>
<feature type="transmembrane region" description="Helical" evidence="1">
    <location>
        <begin position="132"/>
        <end position="156"/>
    </location>
</feature>
<feature type="transmembrane region" description="Helical" evidence="1">
    <location>
        <begin position="62"/>
        <end position="83"/>
    </location>
</feature>
<protein>
    <recommendedName>
        <fullName evidence="4">DUF4149 domain-containing protein</fullName>
    </recommendedName>
</protein>
<feature type="transmembrane region" description="Helical" evidence="1">
    <location>
        <begin position="95"/>
        <end position="112"/>
    </location>
</feature>
<dbReference type="KEGG" id="blq:L21SP5_01534"/>
<proteinExistence type="predicted"/>
<dbReference type="Proteomes" id="UP000064893">
    <property type="component" value="Chromosome"/>
</dbReference>
<feature type="transmembrane region" description="Helical" evidence="1">
    <location>
        <begin position="12"/>
        <end position="30"/>
    </location>
</feature>
<evidence type="ECO:0000313" key="3">
    <source>
        <dbReference type="Proteomes" id="UP000064893"/>
    </source>
</evidence>
<keyword evidence="1" id="KW-0472">Membrane</keyword>
<name>A0A0S2HYU4_9BACT</name>
<keyword evidence="1" id="KW-1133">Transmembrane helix</keyword>
<dbReference type="AlphaFoldDB" id="A0A0S2HYU4"/>
<dbReference type="EMBL" id="CP013118">
    <property type="protein sequence ID" value="ALO15182.1"/>
    <property type="molecule type" value="Genomic_DNA"/>
</dbReference>